<proteinExistence type="predicted"/>
<dbReference type="RefSeq" id="WP_150031896.1">
    <property type="nucleotide sequence ID" value="NZ_VWSH01000001.1"/>
</dbReference>
<keyword evidence="1" id="KW-1133">Transmembrane helix</keyword>
<dbReference type="Proteomes" id="UP000323632">
    <property type="component" value="Unassembled WGS sequence"/>
</dbReference>
<keyword evidence="3" id="KW-1185">Reference proteome</keyword>
<evidence type="ECO:0000313" key="2">
    <source>
        <dbReference type="EMBL" id="KAA5537321.1"/>
    </source>
</evidence>
<gene>
    <name evidence="2" type="ORF">F0919_06510</name>
</gene>
<dbReference type="InterPro" id="IPR011727">
    <property type="entry name" value="CHP02117"/>
</dbReference>
<name>A0A5M6CPX7_9BACT</name>
<protein>
    <submittedName>
        <fullName evidence="2">TIGR02117 family protein</fullName>
    </submittedName>
</protein>
<keyword evidence="1" id="KW-0472">Membrane</keyword>
<dbReference type="EMBL" id="VWSH01000001">
    <property type="protein sequence ID" value="KAA5537321.1"/>
    <property type="molecule type" value="Genomic_DNA"/>
</dbReference>
<sequence>MLKKIFKKAGYTLLTIIGLLLIYVLAAWLLPYIPVNKNAQKEGPEEISIYIKTNGVHTDIVAPMHSPLIDWNTIVPFENTDSKDTTFQYASFGWGDKGFYLETPNWSDLKFSVAFKAMFHLGTSAMHVTFYKDMPVTEKCKEIKISMREYEQLIIYIKKSFQYDANDKTIQIITHNDGYGTDDAFYEAKGVYDLFHTCNTWANNALKAANQKACLWTALDKGIFYQYRKE</sequence>
<reference evidence="2 3" key="1">
    <citation type="submission" date="2019-09" db="EMBL/GenBank/DDBJ databases">
        <title>Genome sequence and assembly of Taibaiella sp.</title>
        <authorList>
            <person name="Chhetri G."/>
        </authorList>
    </citation>
    <scope>NUCLEOTIDE SEQUENCE [LARGE SCALE GENOMIC DNA]</scope>
    <source>
        <strain evidence="2 3">KVB11</strain>
    </source>
</reference>
<organism evidence="2 3">
    <name type="scientific">Taibaiella lutea</name>
    <dbReference type="NCBI Taxonomy" id="2608001"/>
    <lineage>
        <taxon>Bacteria</taxon>
        <taxon>Pseudomonadati</taxon>
        <taxon>Bacteroidota</taxon>
        <taxon>Chitinophagia</taxon>
        <taxon>Chitinophagales</taxon>
        <taxon>Chitinophagaceae</taxon>
        <taxon>Taibaiella</taxon>
    </lineage>
</organism>
<feature type="transmembrane region" description="Helical" evidence="1">
    <location>
        <begin position="12"/>
        <end position="33"/>
    </location>
</feature>
<evidence type="ECO:0000256" key="1">
    <source>
        <dbReference type="SAM" id="Phobius"/>
    </source>
</evidence>
<dbReference type="NCBIfam" id="TIGR02117">
    <property type="entry name" value="chp_urease_rgn"/>
    <property type="match status" value="1"/>
</dbReference>
<keyword evidence="1" id="KW-0812">Transmembrane</keyword>
<evidence type="ECO:0000313" key="3">
    <source>
        <dbReference type="Proteomes" id="UP000323632"/>
    </source>
</evidence>
<dbReference type="Pfam" id="PF09601">
    <property type="entry name" value="DUF2459"/>
    <property type="match status" value="1"/>
</dbReference>
<comment type="caution">
    <text evidence="2">The sequence shown here is derived from an EMBL/GenBank/DDBJ whole genome shotgun (WGS) entry which is preliminary data.</text>
</comment>
<dbReference type="AlphaFoldDB" id="A0A5M6CPX7"/>
<accession>A0A5M6CPX7</accession>